<protein>
    <submittedName>
        <fullName evidence="2">Uncharacterized protein</fullName>
    </submittedName>
</protein>
<feature type="signal peptide" evidence="1">
    <location>
        <begin position="1"/>
        <end position="32"/>
    </location>
</feature>
<keyword evidence="3" id="KW-1185">Reference proteome</keyword>
<feature type="chain" id="PRO_5023136824" evidence="1">
    <location>
        <begin position="33"/>
        <end position="79"/>
    </location>
</feature>
<accession>A0A5A7N6X1</accession>
<dbReference type="Proteomes" id="UP000324996">
    <property type="component" value="Unassembled WGS sequence"/>
</dbReference>
<reference evidence="2 3" key="1">
    <citation type="submission" date="2019-09" db="EMBL/GenBank/DDBJ databases">
        <title>NBRP : Genome information of microbial organism related human and environment.</title>
        <authorList>
            <person name="Hattori M."/>
            <person name="Oshima K."/>
            <person name="Inaba H."/>
            <person name="Suda W."/>
            <person name="Sakamoto M."/>
            <person name="Iino T."/>
            <person name="Kitahara M."/>
            <person name="Oshida Y."/>
            <person name="Iida T."/>
            <person name="Kudo T."/>
            <person name="Itoh T."/>
            <person name="Ohkuma M."/>
        </authorList>
    </citation>
    <scope>NUCLEOTIDE SEQUENCE [LARGE SCALE GENOMIC DNA]</scope>
    <source>
        <strain evidence="2 3">Q-1</strain>
    </source>
</reference>
<gene>
    <name evidence="2" type="ORF">JCM17846_11760</name>
</gene>
<dbReference type="AlphaFoldDB" id="A0A5A7N6X1"/>
<evidence type="ECO:0000313" key="2">
    <source>
        <dbReference type="EMBL" id="GER03494.1"/>
    </source>
</evidence>
<proteinExistence type="predicted"/>
<name>A0A5A7N6X1_9PROT</name>
<dbReference type="RefSeq" id="WP_150006906.1">
    <property type="nucleotide sequence ID" value="NZ_BKCN01000004.1"/>
</dbReference>
<organism evidence="2 3">
    <name type="scientific">Iodidimonas nitroreducens</name>
    <dbReference type="NCBI Taxonomy" id="1236968"/>
    <lineage>
        <taxon>Bacteria</taxon>
        <taxon>Pseudomonadati</taxon>
        <taxon>Pseudomonadota</taxon>
        <taxon>Alphaproteobacteria</taxon>
        <taxon>Iodidimonadales</taxon>
        <taxon>Iodidimonadaceae</taxon>
        <taxon>Iodidimonas</taxon>
    </lineage>
</organism>
<sequence>MSTARQHKMRLSAVIGLLSMLLSILVAPSAYAFCSMESGMHSVDMATDSTASQGLPDCTAAAQSCDMSATDCAQHCAQA</sequence>
<dbReference type="EMBL" id="BKCN01000004">
    <property type="protein sequence ID" value="GER03494.1"/>
    <property type="molecule type" value="Genomic_DNA"/>
</dbReference>
<keyword evidence="1" id="KW-0732">Signal</keyword>
<comment type="caution">
    <text evidence="2">The sequence shown here is derived from an EMBL/GenBank/DDBJ whole genome shotgun (WGS) entry which is preliminary data.</text>
</comment>
<evidence type="ECO:0000313" key="3">
    <source>
        <dbReference type="Proteomes" id="UP000324996"/>
    </source>
</evidence>
<evidence type="ECO:0000256" key="1">
    <source>
        <dbReference type="SAM" id="SignalP"/>
    </source>
</evidence>